<organism evidence="1">
    <name type="scientific">uncultured Cytophagales bacterium</name>
    <dbReference type="NCBI Taxonomy" id="158755"/>
    <lineage>
        <taxon>Bacteria</taxon>
        <taxon>Pseudomonadati</taxon>
        <taxon>Bacteroidota</taxon>
        <taxon>Sphingobacteriia</taxon>
        <taxon>Sphingobacteriales</taxon>
        <taxon>environmental samples</taxon>
    </lineage>
</organism>
<dbReference type="EMBL" id="CADCTQ010000206">
    <property type="protein sequence ID" value="CAA9257410.1"/>
    <property type="molecule type" value="Genomic_DNA"/>
</dbReference>
<sequence>MRKKHLPSTDYILYPQVLPNAQPHKPLFFP</sequence>
<accession>A0A6J4IS17</accession>
<dbReference type="AlphaFoldDB" id="A0A6J4IS17"/>
<protein>
    <submittedName>
        <fullName evidence="1">Uncharacterized protein</fullName>
    </submittedName>
</protein>
<name>A0A6J4IS17_9SPHI</name>
<gene>
    <name evidence="1" type="ORF">AVDCRST_MAG56-2283</name>
</gene>
<reference evidence="1" key="1">
    <citation type="submission" date="2020-02" db="EMBL/GenBank/DDBJ databases">
        <authorList>
            <person name="Meier V. D."/>
        </authorList>
    </citation>
    <scope>NUCLEOTIDE SEQUENCE</scope>
    <source>
        <strain evidence="1">AVDCRST_MAG56</strain>
    </source>
</reference>
<evidence type="ECO:0000313" key="1">
    <source>
        <dbReference type="EMBL" id="CAA9257410.1"/>
    </source>
</evidence>
<proteinExistence type="predicted"/>